<dbReference type="AlphaFoldDB" id="A0A1I6FWR7"/>
<dbReference type="PANTHER" id="PTHR15462">
    <property type="entry name" value="SERINE PROTEASE"/>
    <property type="match status" value="1"/>
</dbReference>
<comment type="similarity">
    <text evidence="1 6">Belongs to the peptidase S1B family.</text>
</comment>
<evidence type="ECO:0000256" key="1">
    <source>
        <dbReference type="ARBA" id="ARBA00008764"/>
    </source>
</evidence>
<evidence type="ECO:0000256" key="4">
    <source>
        <dbReference type="ARBA" id="ARBA00022801"/>
    </source>
</evidence>
<dbReference type="EC" id="3.4.21.-" evidence="6"/>
<dbReference type="GO" id="GO:0006508">
    <property type="term" value="P:proteolysis"/>
    <property type="evidence" value="ECO:0007669"/>
    <property type="project" value="UniProtKB-KW"/>
</dbReference>
<dbReference type="RefSeq" id="WP_091734758.1">
    <property type="nucleotide sequence ID" value="NZ_FOYR01000001.1"/>
</dbReference>
<keyword evidence="5 6" id="KW-0720">Serine protease</keyword>
<protein>
    <recommendedName>
        <fullName evidence="6">Serine protease</fullName>
        <ecNumber evidence="6">3.4.21.-</ecNumber>
    </recommendedName>
</protein>
<dbReference type="PRINTS" id="PR00839">
    <property type="entry name" value="V8PROTEASE"/>
</dbReference>
<evidence type="ECO:0000256" key="7">
    <source>
        <dbReference type="SAM" id="MobiDB-lite"/>
    </source>
</evidence>
<dbReference type="EMBL" id="FOYR01000001">
    <property type="protein sequence ID" value="SFR34326.1"/>
    <property type="molecule type" value="Genomic_DNA"/>
</dbReference>
<gene>
    <name evidence="8" type="ORF">SAMN04488591_0434</name>
</gene>
<dbReference type="PRINTS" id="PR01774">
    <property type="entry name" value="EXFOLTOXIN"/>
</dbReference>
<evidence type="ECO:0000256" key="3">
    <source>
        <dbReference type="ARBA" id="ARBA00022729"/>
    </source>
</evidence>
<dbReference type="PANTHER" id="PTHR15462:SF8">
    <property type="entry name" value="SERINE PROTEASE"/>
    <property type="match status" value="1"/>
</dbReference>
<dbReference type="InterPro" id="IPR043504">
    <property type="entry name" value="Peptidase_S1_PA_chymotrypsin"/>
</dbReference>
<evidence type="ECO:0000256" key="2">
    <source>
        <dbReference type="ARBA" id="ARBA00022670"/>
    </source>
</evidence>
<dbReference type="SUPFAM" id="SSF50494">
    <property type="entry name" value="Trypsin-like serine proteases"/>
    <property type="match status" value="1"/>
</dbReference>
<dbReference type="Pfam" id="PF13365">
    <property type="entry name" value="Trypsin_2"/>
    <property type="match status" value="1"/>
</dbReference>
<keyword evidence="4 6" id="KW-0378">Hydrolase</keyword>
<dbReference type="GO" id="GO:0004252">
    <property type="term" value="F:serine-type endopeptidase activity"/>
    <property type="evidence" value="ECO:0007669"/>
    <property type="project" value="InterPro"/>
</dbReference>
<feature type="compositionally biased region" description="Gly residues" evidence="7">
    <location>
        <begin position="1"/>
        <end position="13"/>
    </location>
</feature>
<keyword evidence="2 6" id="KW-0645">Protease</keyword>
<feature type="region of interest" description="Disordered" evidence="7">
    <location>
        <begin position="1"/>
        <end position="30"/>
    </location>
</feature>
<dbReference type="InterPro" id="IPR008256">
    <property type="entry name" value="Peptidase_S1B"/>
</dbReference>
<dbReference type="InterPro" id="IPR009003">
    <property type="entry name" value="Peptidase_S1_PA"/>
</dbReference>
<reference evidence="9" key="1">
    <citation type="submission" date="2016-10" db="EMBL/GenBank/DDBJ databases">
        <authorList>
            <person name="Varghese N."/>
            <person name="Submissions S."/>
        </authorList>
    </citation>
    <scope>NUCLEOTIDE SEQUENCE [LARGE SCALE GENOMIC DNA]</scope>
    <source>
        <strain evidence="9">CL127</strain>
    </source>
</reference>
<name>A0A1I6FWR7_9MICO</name>
<organism evidence="8 9">
    <name type="scientific">Microbacterium azadirachtae</name>
    <dbReference type="NCBI Taxonomy" id="582680"/>
    <lineage>
        <taxon>Bacteria</taxon>
        <taxon>Bacillati</taxon>
        <taxon>Actinomycetota</taxon>
        <taxon>Actinomycetes</taxon>
        <taxon>Micrococcales</taxon>
        <taxon>Microbacteriaceae</taxon>
        <taxon>Microbacterium</taxon>
    </lineage>
</organism>
<feature type="compositionally biased region" description="Basic and acidic residues" evidence="7">
    <location>
        <begin position="18"/>
        <end position="30"/>
    </location>
</feature>
<dbReference type="Proteomes" id="UP000198877">
    <property type="component" value="Unassembled WGS sequence"/>
</dbReference>
<evidence type="ECO:0000313" key="8">
    <source>
        <dbReference type="EMBL" id="SFR34326.1"/>
    </source>
</evidence>
<sequence length="387" mass="42275">MATRGKGPGGAGAGPDPLEFRGSREAPDELQRIVERPPLIGDASEMPAEARDAVTRRRIWLPGSARTRPKVSVERDDDGWEIAYDASEVHHVGRTAERIAPDEVLRGIDPRVGPQSHRPGWVTASYYPRPAIAADGPSVLRRFDGGTTQPLWVFGPDDRAVYRDATWPWGLVGKVFNSDGKVGTGALIGDRLVVTAGHMVPWGKKGWWMRFVPAYFDGSSLHGSGFESYVSDARGYDVHGDVTGYDWAVLRLYQPLGSWLGYFGYNGFSSSWQNQNRWTLLGYPGAVAGGQRPSRQFGSSVFDIDSDSHGGSELETRADMTPGNSGGPYFGWFDGDPRLVGVVSGQETEWAPGPWPWEWGDTEKVNVVAGGSGFTGMMAWGRSNWPL</sequence>
<dbReference type="Gene3D" id="2.40.10.10">
    <property type="entry name" value="Trypsin-like serine proteases"/>
    <property type="match status" value="2"/>
</dbReference>
<evidence type="ECO:0000256" key="5">
    <source>
        <dbReference type="ARBA" id="ARBA00022825"/>
    </source>
</evidence>
<evidence type="ECO:0000313" key="9">
    <source>
        <dbReference type="Proteomes" id="UP000198877"/>
    </source>
</evidence>
<evidence type="ECO:0000256" key="6">
    <source>
        <dbReference type="RuleBase" id="RU004296"/>
    </source>
</evidence>
<dbReference type="InterPro" id="IPR050966">
    <property type="entry name" value="Glutamyl_endopeptidase"/>
</dbReference>
<keyword evidence="3" id="KW-0732">Signal</keyword>
<dbReference type="InterPro" id="IPR008353">
    <property type="entry name" value="Peptidase_S1B_tx"/>
</dbReference>
<accession>A0A1I6FWR7</accession>
<proteinExistence type="inferred from homology"/>